<protein>
    <submittedName>
        <fullName evidence="7">ATP-binding cassette domain-containing protein</fullName>
    </submittedName>
</protein>
<sequence>MPISQSQSPSPSAFATLDKVAARTPDGSILFDNLSLTFGPERTGVVGRNGAGKSTLLRLLSGDLAPAEGAVARVGSIGVLTQRHDPAPGETTAALLGVADDLAVIDRILAGEGGEDDLVVADWTLEARIGDVLDQVGLAGLSLERQADGLSGGEQTRLRLAGLLLSQPDLLLLDEPTNHLDADARRLVAQVLERWQSGVVVVSHDRELLRRMDRIIEISSLGVEVFGGGYDLYAERKAEARQAAERELADAEKGAARSASDAQRRAEAKARRDAAGRRKAGKGDMPKILLGARAERAENTGGRDRLLASRQAEQAQTTLEAAQARIERVRALSIPMPPTGLSAGRTVLDARDLEWSTPQGRRIIGPISLKIVGPERVAVTGPNGAGKSTLLHLIAGDLSPTVGSVERPVTAVLLDQEAATLKPDETLIEAWRRLNPEGTANDAHAALARFLFRNTAAHRKVGELSGGERLRAALACVMTGRTPAQLLILDEPTNHLDLDSVAAVEAALAAYDGALIVVSHDPDFIDAIGIERVVAL</sequence>
<feature type="compositionally biased region" description="Basic and acidic residues" evidence="5">
    <location>
        <begin position="262"/>
        <end position="285"/>
    </location>
</feature>
<dbReference type="SMART" id="SM00382">
    <property type="entry name" value="AAA"/>
    <property type="match status" value="2"/>
</dbReference>
<feature type="region of interest" description="Disordered" evidence="5">
    <location>
        <begin position="248"/>
        <end position="287"/>
    </location>
</feature>
<feature type="domain" description="ABC transporter" evidence="6">
    <location>
        <begin position="15"/>
        <end position="245"/>
    </location>
</feature>
<dbReference type="GO" id="GO:0005524">
    <property type="term" value="F:ATP binding"/>
    <property type="evidence" value="ECO:0007669"/>
    <property type="project" value="UniProtKB-KW"/>
</dbReference>
<dbReference type="Proteomes" id="UP000824334">
    <property type="component" value="Chromosome"/>
</dbReference>
<evidence type="ECO:0000313" key="7">
    <source>
        <dbReference type="EMBL" id="QYC11778.1"/>
    </source>
</evidence>
<keyword evidence="4" id="KW-0175">Coiled coil</keyword>
<dbReference type="InterPro" id="IPR003439">
    <property type="entry name" value="ABC_transporter-like_ATP-bd"/>
</dbReference>
<keyword evidence="8" id="KW-1185">Reference proteome</keyword>
<feature type="coiled-coil region" evidence="4">
    <location>
        <begin position="305"/>
        <end position="332"/>
    </location>
</feature>
<dbReference type="PROSITE" id="PS50893">
    <property type="entry name" value="ABC_TRANSPORTER_2"/>
    <property type="match status" value="1"/>
</dbReference>
<dbReference type="PROSITE" id="PS00211">
    <property type="entry name" value="ABC_TRANSPORTER_1"/>
    <property type="match status" value="1"/>
</dbReference>
<gene>
    <name evidence="7" type="ORF">KWG56_07465</name>
</gene>
<reference evidence="7 8" key="1">
    <citation type="submission" date="2021-07" db="EMBL/GenBank/DDBJ databases">
        <title>Isolation and characterization of bacteria from a gold mining with a capacity of golden bioaccumulation.</title>
        <authorList>
            <person name="Yang X.J."/>
        </authorList>
    </citation>
    <scope>NUCLEOTIDE SEQUENCE [LARGE SCALE GENOMIC DNA]</scope>
    <source>
        <strain evidence="7 8">Au29</strain>
    </source>
</reference>
<dbReference type="Pfam" id="PF00005">
    <property type="entry name" value="ABC_tran"/>
    <property type="match status" value="2"/>
</dbReference>
<dbReference type="InterPro" id="IPR017871">
    <property type="entry name" value="ABC_transporter-like_CS"/>
</dbReference>
<name>A0ABX8TLU3_9CAUL</name>
<evidence type="ECO:0000313" key="8">
    <source>
        <dbReference type="Proteomes" id="UP000824334"/>
    </source>
</evidence>
<keyword evidence="3 7" id="KW-0067">ATP-binding</keyword>
<evidence type="ECO:0000256" key="4">
    <source>
        <dbReference type="SAM" id="Coils"/>
    </source>
</evidence>
<evidence type="ECO:0000256" key="2">
    <source>
        <dbReference type="ARBA" id="ARBA00022741"/>
    </source>
</evidence>
<keyword evidence="1" id="KW-0677">Repeat</keyword>
<dbReference type="GeneID" id="94375098"/>
<dbReference type="EMBL" id="CP080034">
    <property type="protein sequence ID" value="QYC11778.1"/>
    <property type="molecule type" value="Genomic_DNA"/>
</dbReference>
<dbReference type="RefSeq" id="WP_219354299.1">
    <property type="nucleotide sequence ID" value="NZ_CP080034.1"/>
</dbReference>
<evidence type="ECO:0000256" key="3">
    <source>
        <dbReference type="ARBA" id="ARBA00022840"/>
    </source>
</evidence>
<evidence type="ECO:0000256" key="1">
    <source>
        <dbReference type="ARBA" id="ARBA00022737"/>
    </source>
</evidence>
<evidence type="ECO:0000259" key="6">
    <source>
        <dbReference type="PROSITE" id="PS50893"/>
    </source>
</evidence>
<accession>A0ABX8TLU3</accession>
<dbReference type="CDD" id="cd03221">
    <property type="entry name" value="ABCF_EF-3"/>
    <property type="match status" value="1"/>
</dbReference>
<organism evidence="7 8">
    <name type="scientific">Brevundimonas nasdae</name>
    <dbReference type="NCBI Taxonomy" id="172043"/>
    <lineage>
        <taxon>Bacteria</taxon>
        <taxon>Pseudomonadati</taxon>
        <taxon>Pseudomonadota</taxon>
        <taxon>Alphaproteobacteria</taxon>
        <taxon>Caulobacterales</taxon>
        <taxon>Caulobacteraceae</taxon>
        <taxon>Brevundimonas</taxon>
    </lineage>
</organism>
<dbReference type="PANTHER" id="PTHR19211:SF6">
    <property type="entry name" value="BLL7188 PROTEIN"/>
    <property type="match status" value="1"/>
</dbReference>
<evidence type="ECO:0000256" key="5">
    <source>
        <dbReference type="SAM" id="MobiDB-lite"/>
    </source>
</evidence>
<dbReference type="InterPro" id="IPR003593">
    <property type="entry name" value="AAA+_ATPase"/>
</dbReference>
<dbReference type="InterPro" id="IPR050611">
    <property type="entry name" value="ABCF"/>
</dbReference>
<proteinExistence type="predicted"/>
<keyword evidence="2" id="KW-0547">Nucleotide-binding</keyword>
<dbReference type="PANTHER" id="PTHR19211">
    <property type="entry name" value="ATP-BINDING TRANSPORT PROTEIN-RELATED"/>
    <property type="match status" value="1"/>
</dbReference>